<dbReference type="RefSeq" id="WP_159422392.1">
    <property type="nucleotide sequence ID" value="NZ_CP047180.1"/>
</dbReference>
<proteinExistence type="predicted"/>
<evidence type="ECO:0000313" key="2">
    <source>
        <dbReference type="EMBL" id="QHC62302.1"/>
    </source>
</evidence>
<organism evidence="2 3">
    <name type="scientific">Rathayibacter festucae</name>
    <dbReference type="NCBI Taxonomy" id="110937"/>
    <lineage>
        <taxon>Bacteria</taxon>
        <taxon>Bacillati</taxon>
        <taxon>Actinomycetota</taxon>
        <taxon>Actinomycetes</taxon>
        <taxon>Micrococcales</taxon>
        <taxon>Microbacteriaceae</taxon>
        <taxon>Rathayibacter</taxon>
    </lineage>
</organism>
<evidence type="ECO:0000313" key="3">
    <source>
        <dbReference type="Proteomes" id="UP000464597"/>
    </source>
</evidence>
<protein>
    <recommendedName>
        <fullName evidence="4">DUF4439 domain-containing protein</fullName>
    </recommendedName>
</protein>
<evidence type="ECO:0000256" key="1">
    <source>
        <dbReference type="SAM" id="Phobius"/>
    </source>
</evidence>
<accession>A0ABX6GXP4</accession>
<reference evidence="3" key="1">
    <citation type="submission" date="2019-12" db="EMBL/GenBank/DDBJ databases">
        <title>Complete and draft genome sequences of new strains and members of some known species of the genus Rathayibacter isolated from plants.</title>
        <authorList>
            <person name="Tarlachkov S.V."/>
            <person name="Starodumova I.P."/>
            <person name="Dorofeeva L.V."/>
            <person name="Prisyazhnaya N.V."/>
            <person name="Leyn S."/>
            <person name="Zlamal J."/>
            <person name="Elan M."/>
            <person name="Osterman A.L."/>
            <person name="Nadler S."/>
            <person name="Subbotin S.A."/>
            <person name="Evtushenko L.I."/>
        </authorList>
    </citation>
    <scope>NUCLEOTIDE SEQUENCE [LARGE SCALE GENOMIC DNA]</scope>
    <source>
        <strain evidence="3">VKM Ac-2802</strain>
    </source>
</reference>
<sequence length="307" mass="31220">MVRRGTVASALDRVRWGRVRPGGRPGDAVRGDSPGRLLGAGAASVVAIAVLALALGALAPLAALPSSAGAASGPCDEPRELLASSSVLDREGEALAGHLLACVDDDHRSLTIHNGTPVVWVLSDPSVRGVVGQDDPRRDAGVTGLLSSYSARIGHGLVLAPGASAAISAGPGRLAPRPDEEATRLFLALTAIVGAQDQVRATEPPRAPRSVVRTAALTCALALVRDGAAPGGPSITRAAGEPACADAWQRAQAKALDDRWTLPGLAEALALPGRPEEDAALARSAADWFAASAGFSWGGVDRPERLD</sequence>
<evidence type="ECO:0008006" key="4">
    <source>
        <dbReference type="Google" id="ProtNLM"/>
    </source>
</evidence>
<keyword evidence="1" id="KW-0812">Transmembrane</keyword>
<keyword evidence="1" id="KW-1133">Transmembrane helix</keyword>
<dbReference type="Proteomes" id="UP000464597">
    <property type="component" value="Chromosome"/>
</dbReference>
<dbReference type="EMBL" id="CP047180">
    <property type="protein sequence ID" value="QHC62302.1"/>
    <property type="molecule type" value="Genomic_DNA"/>
</dbReference>
<feature type="transmembrane region" description="Helical" evidence="1">
    <location>
        <begin position="37"/>
        <end position="59"/>
    </location>
</feature>
<keyword evidence="1" id="KW-0472">Membrane</keyword>
<gene>
    <name evidence="2" type="ORF">GSU69_06140</name>
</gene>
<keyword evidence="3" id="KW-1185">Reference proteome</keyword>
<name>A0ABX6GXP4_9MICO</name>